<proteinExistence type="predicted"/>
<accession>A0ABY2TG72</accession>
<gene>
    <name evidence="1" type="ORF">CQA75_09085</name>
</gene>
<protein>
    <submittedName>
        <fullName evidence="1">Phage tail tape measure protein</fullName>
    </submittedName>
</protein>
<dbReference type="RefSeq" id="WP_171000117.1">
    <property type="nucleotide sequence ID" value="NZ_NXLY01000078.1"/>
</dbReference>
<feature type="non-terminal residue" evidence="1">
    <location>
        <position position="118"/>
    </location>
</feature>
<dbReference type="Proteomes" id="UP000309584">
    <property type="component" value="Unassembled WGS sequence"/>
</dbReference>
<dbReference type="EMBL" id="NXLY01000078">
    <property type="protein sequence ID" value="TKX31602.1"/>
    <property type="molecule type" value="Genomic_DNA"/>
</dbReference>
<name>A0ABY2TG72_9BACT</name>
<evidence type="ECO:0000313" key="1">
    <source>
        <dbReference type="EMBL" id="TKX31602.1"/>
    </source>
</evidence>
<sequence length="118" mass="12797">MQDLGLSFGISLAFKGFKEFAKNTEALKKFSANLNQSTKSVKALNKSIDALEKSKLKIKEVSETLGSLKGELMAKGASALAISVPVKISANLEDDMNNINTFLNADNESLKSLRLNFL</sequence>
<reference evidence="1 2" key="1">
    <citation type="submission" date="2018-05" db="EMBL/GenBank/DDBJ databases">
        <title>Novel Campyloabacter and Helicobacter Species and Strains.</title>
        <authorList>
            <person name="Mannion A.J."/>
            <person name="Shen Z."/>
            <person name="Fox J.G."/>
        </authorList>
    </citation>
    <scope>NUCLEOTIDE SEQUENCE [LARGE SCALE GENOMIC DNA]</scope>
    <source>
        <strain evidence="2">MIT10-5678</strain>
    </source>
</reference>
<organism evidence="1 2">
    <name type="scientific">Campylobacter taeniopygiae</name>
    <dbReference type="NCBI Taxonomy" id="2510188"/>
    <lineage>
        <taxon>Bacteria</taxon>
        <taxon>Pseudomonadati</taxon>
        <taxon>Campylobacterota</taxon>
        <taxon>Epsilonproteobacteria</taxon>
        <taxon>Campylobacterales</taxon>
        <taxon>Campylobacteraceae</taxon>
        <taxon>Campylobacter</taxon>
    </lineage>
</organism>
<keyword evidence="2" id="KW-1185">Reference proteome</keyword>
<evidence type="ECO:0000313" key="2">
    <source>
        <dbReference type="Proteomes" id="UP000309584"/>
    </source>
</evidence>
<comment type="caution">
    <text evidence="1">The sequence shown here is derived from an EMBL/GenBank/DDBJ whole genome shotgun (WGS) entry which is preliminary data.</text>
</comment>